<evidence type="ECO:0000313" key="1">
    <source>
        <dbReference type="EMBL" id="KGX10703.1"/>
    </source>
</evidence>
<dbReference type="NCBIfam" id="TIGR03353">
    <property type="entry name" value="VI_chp_4"/>
    <property type="match status" value="1"/>
</dbReference>
<dbReference type="RefSeq" id="WP_004525552.1">
    <property type="nucleotide sequence ID" value="NZ_AP028072.1"/>
</dbReference>
<dbReference type="PANTHER" id="PTHR35566:SF1">
    <property type="entry name" value="TYPE VI SECRETION SYSTEM BASEPLATE COMPONENT TSSK1"/>
    <property type="match status" value="1"/>
</dbReference>
<dbReference type="InterPro" id="IPR010263">
    <property type="entry name" value="T6SS_TssK"/>
</dbReference>
<evidence type="ECO:0000313" key="4">
    <source>
        <dbReference type="Proteomes" id="UP000231878"/>
    </source>
</evidence>
<gene>
    <name evidence="2" type="ORF">CWD88_24870</name>
    <name evidence="1" type="ORF">Y036_4530</name>
</gene>
<dbReference type="eggNOG" id="COG3522">
    <property type="taxonomic scope" value="Bacteria"/>
</dbReference>
<dbReference type="Proteomes" id="UP000231878">
    <property type="component" value="Unassembled WGS sequence"/>
</dbReference>
<dbReference type="KEGG" id="but:X994_4089"/>
<dbReference type="PANTHER" id="PTHR35566">
    <property type="entry name" value="BLR3599 PROTEIN"/>
    <property type="match status" value="1"/>
</dbReference>
<dbReference type="OMA" id="RSEHWES"/>
<protein>
    <submittedName>
        <fullName evidence="2">Type VI secretion system baseplate subunit TssK</fullName>
    </submittedName>
</protein>
<dbReference type="EMBL" id="PHRB01000030">
    <property type="protein sequence ID" value="PJO63579.1"/>
    <property type="molecule type" value="Genomic_DNA"/>
</dbReference>
<dbReference type="Proteomes" id="UP000030475">
    <property type="component" value="Unassembled WGS sequence"/>
</dbReference>
<accession>A0A069BE99</accession>
<dbReference type="Pfam" id="PF05936">
    <property type="entry name" value="T6SS_VasE"/>
    <property type="match status" value="1"/>
</dbReference>
<reference evidence="2 4" key="2">
    <citation type="submission" date="2017-11" db="EMBL/GenBank/DDBJ databases">
        <title>Molecular characterization of Burkholderia pseudomallei and closely related isolates from Vietnam.</title>
        <authorList>
            <person name="Ustinov D.V."/>
            <person name="Antonov A.S."/>
            <person name="Avdusheva E.F."/>
            <person name="Shpak I.M."/>
            <person name="Zakharova I.B."/>
            <person name="Thi L.A."/>
            <person name="Teteryatnikova N."/>
            <person name="Lopasteyskaya Y.A."/>
            <person name="Kuzyutina J.A."/>
            <person name="Ngo T.N."/>
            <person name="Victorov D.V."/>
        </authorList>
    </citation>
    <scope>NUCLEOTIDE SEQUENCE [LARGE SCALE GENOMIC DNA]</scope>
    <source>
        <strain evidence="2 4">V1512</strain>
    </source>
</reference>
<reference evidence="1 3" key="1">
    <citation type="submission" date="2014-08" db="EMBL/GenBank/DDBJ databases">
        <authorList>
            <person name="Bunnell A."/>
            <person name="Chain P.S."/>
            <person name="Chertkov O."/>
            <person name="Currie B.J."/>
            <person name="Daligault H.E."/>
            <person name="Davenport K.W."/>
            <person name="Davis C."/>
            <person name="Gleasner C.D."/>
            <person name="Johnson S.L."/>
            <person name="Kaestli M."/>
            <person name="Koren S."/>
            <person name="Kunde Y.A."/>
            <person name="Mayo M."/>
            <person name="McMurry K.K."/>
            <person name="Price E.P."/>
            <person name="Reitenga K.G."/>
            <person name="Robison R."/>
            <person name="Rosovitz M.J."/>
            <person name="Sarovich D.S."/>
            <person name="Teshima H."/>
        </authorList>
    </citation>
    <scope>NUCLEOTIDE SEQUENCE [LARGE SCALE GENOMIC DNA]</scope>
    <source>
        <strain evidence="1 3">MSHR44</strain>
    </source>
</reference>
<dbReference type="AlphaFoldDB" id="A0A069BE99"/>
<dbReference type="GeneID" id="93062649"/>
<name>A0A069BE99_BURPE</name>
<organism evidence="1 3">
    <name type="scientific">Burkholderia pseudomallei</name>
    <name type="common">Pseudomonas pseudomallei</name>
    <dbReference type="NCBI Taxonomy" id="28450"/>
    <lineage>
        <taxon>Bacteria</taxon>
        <taxon>Pseudomonadati</taxon>
        <taxon>Pseudomonadota</taxon>
        <taxon>Betaproteobacteria</taxon>
        <taxon>Burkholderiales</taxon>
        <taxon>Burkholderiaceae</taxon>
        <taxon>Burkholderia</taxon>
        <taxon>pseudomallei group</taxon>
    </lineage>
</organism>
<evidence type="ECO:0000313" key="2">
    <source>
        <dbReference type="EMBL" id="PJO63579.1"/>
    </source>
</evidence>
<dbReference type="OrthoDB" id="9775333at2"/>
<proteinExistence type="predicted"/>
<evidence type="ECO:0000313" key="3">
    <source>
        <dbReference type="Proteomes" id="UP000030475"/>
    </source>
</evidence>
<dbReference type="EMBL" id="JQIM01000009">
    <property type="protein sequence ID" value="KGX10703.1"/>
    <property type="molecule type" value="Genomic_DNA"/>
</dbReference>
<sequence length="453" mass="49908">MSSLPVGPVAWSDGMLIETQHFQQLERHLAHQASLRLGQTSNHGWGFTLLDLDQDGLGLGRLGLRHARGVFQDGTAFSLPSDDPLPPPLETELAQAGDIACLALQAARTGGPEMAFGDVELASRYRAVSTEVPDLAVGLDAPGTPRRLTIETGQLVTRLCWKSQLRSDEVALPIARVAGRNASRTVSLDPRFIPPLLDTRAHLVLRSLIDELQSTLRVRLASTSAQRVLSTGGGVADLIELLLRQAIAEYRMRLANLDAFDPLPPAMLYHELVGLLGRLSVLPGVDEELADRELGYDHDDLQTSFEPLAMMLRQALARVIETPVLPLRFEDRGDQVHICIVDKQWNLKKLIFAFSAAMPAEKLRQLLPQQTKLGAVEQIQKLVDLQLPGARLNALPNPPRQIPYYAQSTYFEVESTDPFWKQTLAGSAMALRIVGDFPDLRFEAWGLRDGKVA</sequence>
<comment type="caution">
    <text evidence="1">The sequence shown here is derived from an EMBL/GenBank/DDBJ whole genome shotgun (WGS) entry which is preliminary data.</text>
</comment>